<proteinExistence type="predicted"/>
<evidence type="ECO:0000313" key="3">
    <source>
        <dbReference type="Proteomes" id="UP001586593"/>
    </source>
</evidence>
<comment type="caution">
    <text evidence="2">The sequence shown here is derived from an EMBL/GenBank/DDBJ whole genome shotgun (WGS) entry which is preliminary data.</text>
</comment>
<sequence>MDRANHQQHFLLFYGQVCLSSINKFNGSDEREHDARPADSHLLQDFAHMLRHSRRPADEQLSQLLVQLHCVVKRGPMPRADRGSSFFHASQSQGIRSTAPVAKSCRSISTVPPPS</sequence>
<reference evidence="2 3" key="1">
    <citation type="journal article" date="2024" name="Commun. Biol.">
        <title>Comparative genomic analysis of thermophilic fungi reveals convergent evolutionary adaptations and gene losses.</title>
        <authorList>
            <person name="Steindorff A.S."/>
            <person name="Aguilar-Pontes M.V."/>
            <person name="Robinson A.J."/>
            <person name="Andreopoulos B."/>
            <person name="LaButti K."/>
            <person name="Kuo A."/>
            <person name="Mondo S."/>
            <person name="Riley R."/>
            <person name="Otillar R."/>
            <person name="Haridas S."/>
            <person name="Lipzen A."/>
            <person name="Grimwood J."/>
            <person name="Schmutz J."/>
            <person name="Clum A."/>
            <person name="Reid I.D."/>
            <person name="Moisan M.C."/>
            <person name="Butler G."/>
            <person name="Nguyen T.T.M."/>
            <person name="Dewar K."/>
            <person name="Conant G."/>
            <person name="Drula E."/>
            <person name="Henrissat B."/>
            <person name="Hansel C."/>
            <person name="Singer S."/>
            <person name="Hutchinson M.I."/>
            <person name="de Vries R.P."/>
            <person name="Natvig D.O."/>
            <person name="Powell A.J."/>
            <person name="Tsang A."/>
            <person name="Grigoriev I.V."/>
        </authorList>
    </citation>
    <scope>NUCLEOTIDE SEQUENCE [LARGE SCALE GENOMIC DNA]</scope>
    <source>
        <strain evidence="2 3">ATCC 24622</strain>
    </source>
</reference>
<dbReference type="EMBL" id="JAZHXJ010003568">
    <property type="protein sequence ID" value="KAL1835066.1"/>
    <property type="molecule type" value="Genomic_DNA"/>
</dbReference>
<feature type="region of interest" description="Disordered" evidence="1">
    <location>
        <begin position="82"/>
        <end position="115"/>
    </location>
</feature>
<evidence type="ECO:0000256" key="1">
    <source>
        <dbReference type="SAM" id="MobiDB-lite"/>
    </source>
</evidence>
<dbReference type="Proteomes" id="UP001586593">
    <property type="component" value="Unassembled WGS sequence"/>
</dbReference>
<keyword evidence="3" id="KW-1185">Reference proteome</keyword>
<name>A0ABR3V0Z5_9PEZI</name>
<organism evidence="2 3">
    <name type="scientific">Phialemonium thermophilum</name>
    <dbReference type="NCBI Taxonomy" id="223376"/>
    <lineage>
        <taxon>Eukaryota</taxon>
        <taxon>Fungi</taxon>
        <taxon>Dikarya</taxon>
        <taxon>Ascomycota</taxon>
        <taxon>Pezizomycotina</taxon>
        <taxon>Sordariomycetes</taxon>
        <taxon>Sordariomycetidae</taxon>
        <taxon>Cephalothecales</taxon>
        <taxon>Cephalothecaceae</taxon>
        <taxon>Phialemonium</taxon>
    </lineage>
</organism>
<feature type="compositionally biased region" description="Polar residues" evidence="1">
    <location>
        <begin position="87"/>
        <end position="96"/>
    </location>
</feature>
<accession>A0ABR3V0Z5</accession>
<feature type="compositionally biased region" description="Polar residues" evidence="1">
    <location>
        <begin position="106"/>
        <end position="115"/>
    </location>
</feature>
<gene>
    <name evidence="2" type="ORF">VTK73DRAFT_6332</name>
</gene>
<evidence type="ECO:0000313" key="2">
    <source>
        <dbReference type="EMBL" id="KAL1835066.1"/>
    </source>
</evidence>
<protein>
    <submittedName>
        <fullName evidence="2">Uncharacterized protein</fullName>
    </submittedName>
</protein>